<keyword evidence="1" id="KW-0732">Signal</keyword>
<accession>A0A2N8ZFA6</accession>
<evidence type="ECO:0000313" key="2">
    <source>
        <dbReference type="EMBL" id="SON50599.1"/>
    </source>
</evidence>
<reference evidence="2 3" key="1">
    <citation type="submission" date="2017-10" db="EMBL/GenBank/DDBJ databases">
        <authorList>
            <person name="Banno H."/>
            <person name="Chua N.-H."/>
        </authorList>
    </citation>
    <scope>NUCLEOTIDE SEQUENCE [LARGE SCALE GENOMIC DNA]</scope>
    <source>
        <strain evidence="2">Vibrio tapetis CECT4600</strain>
    </source>
</reference>
<protein>
    <recommendedName>
        <fullName evidence="4">Lipoprotein</fullName>
    </recommendedName>
</protein>
<dbReference type="EMBL" id="LT960611">
    <property type="protein sequence ID" value="SON50599.1"/>
    <property type="molecule type" value="Genomic_DNA"/>
</dbReference>
<proteinExistence type="predicted"/>
<feature type="signal peptide" evidence="1">
    <location>
        <begin position="1"/>
        <end position="20"/>
    </location>
</feature>
<dbReference type="PROSITE" id="PS51257">
    <property type="entry name" value="PROKAR_LIPOPROTEIN"/>
    <property type="match status" value="1"/>
</dbReference>
<name>A0A2N8ZFA6_9VIBR</name>
<dbReference type="AlphaFoldDB" id="A0A2N8ZFA6"/>
<keyword evidence="3" id="KW-1185">Reference proteome</keyword>
<gene>
    <name evidence="2" type="ORF">VTAP4600_A2626</name>
</gene>
<dbReference type="OrthoDB" id="5814891at2"/>
<dbReference type="RefSeq" id="WP_102523051.1">
    <property type="nucleotide sequence ID" value="NZ_LT960611.1"/>
</dbReference>
<sequence>MNTKIATAAILGFTLLTGCAATAPSAEQAPWGENNTIMISETKVALSSNLWINAMPSATEQSGQMVNAALYIESKQGLPANLAVTSVTLRQGEQVWVISEDDFELRTHLDTQWEIALLVEANIDDSLPVDVAVSFGSDNKAFWLIDRNIKVDTVY</sequence>
<dbReference type="KEGG" id="vta:A2626"/>
<dbReference type="Proteomes" id="UP000235828">
    <property type="component" value="Chromosome A"/>
</dbReference>
<evidence type="ECO:0000313" key="3">
    <source>
        <dbReference type="Proteomes" id="UP000235828"/>
    </source>
</evidence>
<evidence type="ECO:0000256" key="1">
    <source>
        <dbReference type="SAM" id="SignalP"/>
    </source>
</evidence>
<feature type="chain" id="PRO_5014763799" description="Lipoprotein" evidence="1">
    <location>
        <begin position="21"/>
        <end position="155"/>
    </location>
</feature>
<organism evidence="2 3">
    <name type="scientific">Vibrio tapetis subsp. tapetis</name>
    <dbReference type="NCBI Taxonomy" id="1671868"/>
    <lineage>
        <taxon>Bacteria</taxon>
        <taxon>Pseudomonadati</taxon>
        <taxon>Pseudomonadota</taxon>
        <taxon>Gammaproteobacteria</taxon>
        <taxon>Vibrionales</taxon>
        <taxon>Vibrionaceae</taxon>
        <taxon>Vibrio</taxon>
    </lineage>
</organism>
<evidence type="ECO:0008006" key="4">
    <source>
        <dbReference type="Google" id="ProtNLM"/>
    </source>
</evidence>